<sequence length="421" mass="48117">MKSGGKIPKHWLKKRNQSGTHPIHDLSSQQEMTDSPTVDWSGLPPELLLTVAANLQTLADYIRFRAACQNWRAAAPLIPRYLPREFPWLMLPLIRTSGRRGFLSPLTNDLHRLTFPEASLGRRRAGSSFGWLVLIDESPSVFLINPLTRDRVALPPLNSFPNVMRFDFYSIGREYTVRSPENDLYYCNLKEMRDTFVKKVVLSHSPYGNSDFFALAILNRHENLAYCKNGDDSWKIIDAARSYSEDVIYLNGAFYALNKFGSIAICDLKDEDLPVVKFITVRQQIDGDMQYLVDAMGDLLLVSRYLEFDIDLDHYSEVCKTSKFRVFRFDWTSQIWVSTASLDDKVLFLGTNSSLALLASDYPGCRGNRIYFTDDYSGMSYDVMGGDQDVGVYSLCDGTIEQFPCYPRNSHWPIWIMPSLC</sequence>
<dbReference type="PANTHER" id="PTHR44259">
    <property type="entry name" value="OS07G0183000 PROTEIN-RELATED"/>
    <property type="match status" value="1"/>
</dbReference>
<dbReference type="AlphaFoldDB" id="A0A9N7MQC0"/>
<gene>
    <name evidence="3" type="ORF">SHERM_13132</name>
</gene>
<dbReference type="InterPro" id="IPR005174">
    <property type="entry name" value="KIB1-4_b-propeller"/>
</dbReference>
<dbReference type="OrthoDB" id="600964at2759"/>
<dbReference type="Pfam" id="PF03478">
    <property type="entry name" value="Beta-prop_KIB1-4"/>
    <property type="match status" value="1"/>
</dbReference>
<evidence type="ECO:0000313" key="3">
    <source>
        <dbReference type="EMBL" id="CAA0812457.1"/>
    </source>
</evidence>
<comment type="caution">
    <text evidence="3">The sequence shown here is derived from an EMBL/GenBank/DDBJ whole genome shotgun (WGS) entry which is preliminary data.</text>
</comment>
<dbReference type="InterPro" id="IPR050942">
    <property type="entry name" value="F-box_BR-signaling"/>
</dbReference>
<accession>A0A9N7MQC0</accession>
<keyword evidence="4" id="KW-1185">Reference proteome</keyword>
<dbReference type="InterPro" id="IPR036047">
    <property type="entry name" value="F-box-like_dom_sf"/>
</dbReference>
<dbReference type="Proteomes" id="UP001153555">
    <property type="component" value="Unassembled WGS sequence"/>
</dbReference>
<organism evidence="3 4">
    <name type="scientific">Striga hermonthica</name>
    <name type="common">Purple witchweed</name>
    <name type="synonym">Buchnera hermonthica</name>
    <dbReference type="NCBI Taxonomy" id="68872"/>
    <lineage>
        <taxon>Eukaryota</taxon>
        <taxon>Viridiplantae</taxon>
        <taxon>Streptophyta</taxon>
        <taxon>Embryophyta</taxon>
        <taxon>Tracheophyta</taxon>
        <taxon>Spermatophyta</taxon>
        <taxon>Magnoliopsida</taxon>
        <taxon>eudicotyledons</taxon>
        <taxon>Gunneridae</taxon>
        <taxon>Pentapetalae</taxon>
        <taxon>asterids</taxon>
        <taxon>lamiids</taxon>
        <taxon>Lamiales</taxon>
        <taxon>Orobanchaceae</taxon>
        <taxon>Buchnereae</taxon>
        <taxon>Striga</taxon>
    </lineage>
</organism>
<dbReference type="SUPFAM" id="SSF81383">
    <property type="entry name" value="F-box domain"/>
    <property type="match status" value="1"/>
</dbReference>
<reference evidence="3" key="1">
    <citation type="submission" date="2019-12" db="EMBL/GenBank/DDBJ databases">
        <authorList>
            <person name="Scholes J."/>
        </authorList>
    </citation>
    <scope>NUCLEOTIDE SEQUENCE</scope>
</reference>
<name>A0A9N7MQC0_STRHE</name>
<protein>
    <recommendedName>
        <fullName evidence="2">KIB1-4 beta-propeller domain-containing protein</fullName>
    </recommendedName>
</protein>
<feature type="compositionally biased region" description="Basic residues" evidence="1">
    <location>
        <begin position="7"/>
        <end position="16"/>
    </location>
</feature>
<dbReference type="PANTHER" id="PTHR44259:SF114">
    <property type="entry name" value="OS06G0707300 PROTEIN"/>
    <property type="match status" value="1"/>
</dbReference>
<evidence type="ECO:0000256" key="1">
    <source>
        <dbReference type="SAM" id="MobiDB-lite"/>
    </source>
</evidence>
<proteinExistence type="predicted"/>
<evidence type="ECO:0000259" key="2">
    <source>
        <dbReference type="Pfam" id="PF03478"/>
    </source>
</evidence>
<feature type="domain" description="KIB1-4 beta-propeller" evidence="2">
    <location>
        <begin position="103"/>
        <end position="394"/>
    </location>
</feature>
<feature type="region of interest" description="Disordered" evidence="1">
    <location>
        <begin position="1"/>
        <end position="35"/>
    </location>
</feature>
<dbReference type="EMBL" id="CACSLK010010322">
    <property type="protein sequence ID" value="CAA0812457.1"/>
    <property type="molecule type" value="Genomic_DNA"/>
</dbReference>
<evidence type="ECO:0000313" key="4">
    <source>
        <dbReference type="Proteomes" id="UP001153555"/>
    </source>
</evidence>
<dbReference type="Gene3D" id="1.20.1280.50">
    <property type="match status" value="1"/>
</dbReference>
<feature type="compositionally biased region" description="Polar residues" evidence="1">
    <location>
        <begin position="26"/>
        <end position="35"/>
    </location>
</feature>